<proteinExistence type="predicted"/>
<comment type="caution">
    <text evidence="1">The sequence shown here is derived from an EMBL/GenBank/DDBJ whole genome shotgun (WGS) entry which is preliminary data.</text>
</comment>
<feature type="non-terminal residue" evidence="1">
    <location>
        <position position="35"/>
    </location>
</feature>
<evidence type="ECO:0000313" key="1">
    <source>
        <dbReference type="EMBL" id="GAI63262.1"/>
    </source>
</evidence>
<dbReference type="AlphaFoldDB" id="X1Q403"/>
<dbReference type="EMBL" id="BARV01046126">
    <property type="protein sequence ID" value="GAI63262.1"/>
    <property type="molecule type" value="Genomic_DNA"/>
</dbReference>
<gene>
    <name evidence="1" type="ORF">S06H3_67049</name>
</gene>
<feature type="non-terminal residue" evidence="1">
    <location>
        <position position="1"/>
    </location>
</feature>
<organism evidence="1">
    <name type="scientific">marine sediment metagenome</name>
    <dbReference type="NCBI Taxonomy" id="412755"/>
    <lineage>
        <taxon>unclassified sequences</taxon>
        <taxon>metagenomes</taxon>
        <taxon>ecological metagenomes</taxon>
    </lineage>
</organism>
<protein>
    <submittedName>
        <fullName evidence="1">Uncharacterized protein</fullName>
    </submittedName>
</protein>
<accession>X1Q403</accession>
<name>X1Q403_9ZZZZ</name>
<reference evidence="1" key="1">
    <citation type="journal article" date="2014" name="Front. Microbiol.">
        <title>High frequency of phylogenetically diverse reductive dehalogenase-homologous genes in deep subseafloor sedimentary metagenomes.</title>
        <authorList>
            <person name="Kawai M."/>
            <person name="Futagami T."/>
            <person name="Toyoda A."/>
            <person name="Takaki Y."/>
            <person name="Nishi S."/>
            <person name="Hori S."/>
            <person name="Arai W."/>
            <person name="Tsubouchi T."/>
            <person name="Morono Y."/>
            <person name="Uchiyama I."/>
            <person name="Ito T."/>
            <person name="Fujiyama A."/>
            <person name="Inagaki F."/>
            <person name="Takami H."/>
        </authorList>
    </citation>
    <scope>NUCLEOTIDE SEQUENCE</scope>
    <source>
        <strain evidence="1">Expedition CK06-06</strain>
    </source>
</reference>
<sequence>NSLLKKGVILKKDNEYGFHIDFPKRETPPKQVVKN</sequence>